<dbReference type="AlphaFoldDB" id="A0A2J6TTV1"/>
<dbReference type="EMBL" id="KZ613743">
    <property type="protein sequence ID" value="PMD66436.1"/>
    <property type="molecule type" value="Genomic_DNA"/>
</dbReference>
<dbReference type="RefSeq" id="XP_024743340.1">
    <property type="nucleotide sequence ID" value="XM_024870364.1"/>
</dbReference>
<dbReference type="Proteomes" id="UP000235371">
    <property type="component" value="Unassembled WGS sequence"/>
</dbReference>
<feature type="compositionally biased region" description="Basic and acidic residues" evidence="1">
    <location>
        <begin position="340"/>
        <end position="359"/>
    </location>
</feature>
<evidence type="ECO:0000313" key="2">
    <source>
        <dbReference type="EMBL" id="PMD66436.1"/>
    </source>
</evidence>
<reference evidence="2 3" key="1">
    <citation type="submission" date="2016-04" db="EMBL/GenBank/DDBJ databases">
        <title>A degradative enzymes factory behind the ericoid mycorrhizal symbiosis.</title>
        <authorList>
            <consortium name="DOE Joint Genome Institute"/>
            <person name="Martino E."/>
            <person name="Morin E."/>
            <person name="Grelet G."/>
            <person name="Kuo A."/>
            <person name="Kohler A."/>
            <person name="Daghino S."/>
            <person name="Barry K."/>
            <person name="Choi C."/>
            <person name="Cichocki N."/>
            <person name="Clum A."/>
            <person name="Copeland A."/>
            <person name="Hainaut M."/>
            <person name="Haridas S."/>
            <person name="Labutti K."/>
            <person name="Lindquist E."/>
            <person name="Lipzen A."/>
            <person name="Khouja H.-R."/>
            <person name="Murat C."/>
            <person name="Ohm R."/>
            <person name="Olson A."/>
            <person name="Spatafora J."/>
            <person name="Veneault-Fourrey C."/>
            <person name="Henrissat B."/>
            <person name="Grigoriev I."/>
            <person name="Martin F."/>
            <person name="Perotto S."/>
        </authorList>
    </citation>
    <scope>NUCLEOTIDE SEQUENCE [LARGE SCALE GENOMIC DNA]</scope>
    <source>
        <strain evidence="2 3">E</strain>
    </source>
</reference>
<feature type="region of interest" description="Disordered" evidence="1">
    <location>
        <begin position="88"/>
        <end position="202"/>
    </location>
</feature>
<protein>
    <submittedName>
        <fullName evidence="2">Uncharacterized protein</fullName>
    </submittedName>
</protein>
<evidence type="ECO:0000313" key="3">
    <source>
        <dbReference type="Proteomes" id="UP000235371"/>
    </source>
</evidence>
<name>A0A2J6TTV1_9HELO</name>
<evidence type="ECO:0000256" key="1">
    <source>
        <dbReference type="SAM" id="MobiDB-lite"/>
    </source>
</evidence>
<dbReference type="InParanoid" id="A0A2J6TTV1"/>
<organism evidence="2 3">
    <name type="scientific">Hyaloscypha bicolor E</name>
    <dbReference type="NCBI Taxonomy" id="1095630"/>
    <lineage>
        <taxon>Eukaryota</taxon>
        <taxon>Fungi</taxon>
        <taxon>Dikarya</taxon>
        <taxon>Ascomycota</taxon>
        <taxon>Pezizomycotina</taxon>
        <taxon>Leotiomycetes</taxon>
        <taxon>Helotiales</taxon>
        <taxon>Hyaloscyphaceae</taxon>
        <taxon>Hyaloscypha</taxon>
        <taxon>Hyaloscypha bicolor</taxon>
    </lineage>
</organism>
<proteinExistence type="predicted"/>
<sequence>MTNTPGQQQMMADLARNGAADEASMYGFTDMGSNMQSNGLSTSYQDMDESAALLGSLAAFEHPPSNDAPTSVSNDHFASLLRAAETAEGAEIARTEGSHEEDNAAQTGQSDAYGFFKRTFDPEPRPKRKRTARGRNCEVDAEQEDGHSYGLVSNKRRKKSPPPEDPDLLAREREIWGPESPEGEEDNTVSAPEDSFQQPQVSTAAARALGVHSAAALFRRPSKASKKYTRPPMSRLFTSLEVATDRFIEMQNAAKKYMLDENYPHRRECVGTKETGEPDLVKLKLFAEVESFLENEHWGEKCFGVGSPGFLERKYKWPQDRNKLVTAVTPLLRRMVTNERQRQYALETRQEKRKAGEKTHSKRKRDQTSATPSEGTPLRKRGHRAISPSADADVDPKLDEYHYNVEETYTGGGAAGISESHTGHVNEFALGEPDETGLRYHVNIIQDGQRVKPQLLLNPSSCPGFASLVQYIHTILDDVGQKPSSVKVLTPEGMIEVDSEESWEVAVNSVKDNDWMDGEVRCVVALVDEL</sequence>
<gene>
    <name evidence="2" type="ORF">K444DRAFT_116905</name>
</gene>
<dbReference type="OrthoDB" id="5373017at2759"/>
<dbReference type="GeneID" id="36578446"/>
<feature type="compositionally biased region" description="Basic and acidic residues" evidence="1">
    <location>
        <begin position="91"/>
        <end position="102"/>
    </location>
</feature>
<keyword evidence="3" id="KW-1185">Reference proteome</keyword>
<accession>A0A2J6TTV1</accession>
<feature type="region of interest" description="Disordered" evidence="1">
    <location>
        <begin position="340"/>
        <end position="395"/>
    </location>
</feature>
<dbReference type="STRING" id="1095630.A0A2J6TTV1"/>